<dbReference type="EMBL" id="JAHWDF010000008">
    <property type="protein sequence ID" value="MBW2961852.1"/>
    <property type="molecule type" value="Genomic_DNA"/>
</dbReference>
<keyword evidence="1" id="KW-0479">Metal-binding</keyword>
<keyword evidence="3" id="KW-0812">Transmembrane</keyword>
<evidence type="ECO:0000313" key="5">
    <source>
        <dbReference type="EMBL" id="MBW2961852.1"/>
    </source>
</evidence>
<keyword evidence="6" id="KW-1185">Reference proteome</keyword>
<reference evidence="5 6" key="1">
    <citation type="submission" date="2021-07" db="EMBL/GenBank/DDBJ databases">
        <title>Mesonia aestuariivivens sp. nov., isolated from a tidal flat.</title>
        <authorList>
            <person name="Kim Y.-O."/>
            <person name="Yoon J.-H."/>
        </authorList>
    </citation>
    <scope>NUCLEOTIDE SEQUENCE [LARGE SCALE GENOMIC DNA]</scope>
    <source>
        <strain evidence="5 6">JHPTF-M18</strain>
    </source>
</reference>
<dbReference type="PANTHER" id="PTHR31302">
    <property type="entry name" value="TRANSMEMBRANE PROTEIN WITH METALLOPHOSPHOESTERASE DOMAIN-RELATED"/>
    <property type="match status" value="1"/>
</dbReference>
<evidence type="ECO:0000256" key="2">
    <source>
        <dbReference type="ARBA" id="ARBA00022801"/>
    </source>
</evidence>
<keyword evidence="2" id="KW-0378">Hydrolase</keyword>
<protein>
    <submittedName>
        <fullName evidence="5">Metallophosphoesterase</fullName>
    </submittedName>
</protein>
<feature type="transmembrane region" description="Helical" evidence="3">
    <location>
        <begin position="33"/>
        <end position="51"/>
    </location>
</feature>
<sequence length="405" mass="46152">MRWIIFIVIYVLVDIYAFQAIKTITKISWVHYLYLGISVLVLGNFLFQFLQSGEGRVLSVSKSYAFGFLLSVLSAKIILVLFLFGEDLVRLVIGGVRKITDNQAEKMIPSRRGFVSKIALGIAAIPFASLLYGMYKGKYNFQVLKYELEFDDLPDAFDGYQITQISDVHSGSFDSHPEIEYAVNLVNEQKSDMIFFTGDLVNNMATEMNDWKALFSTLTAKDGVYSILGNHDYGDYVDWESNKAKAENLLQLKELQREMGWNLLLNEHKILERGDDQLAIVGVENWGAGGFVKHGDADKASEGLSSKDFKIMLSHDPSYWQEKLKNDPKKYQLTLSGHTHGMQFGIEIPGWIKWSPIKYRYKNWAGIYKEFGNYINVNRGFGYLGYPGRVGIWPEITVIKLKKKS</sequence>
<feature type="transmembrane region" description="Helical" evidence="3">
    <location>
        <begin position="114"/>
        <end position="135"/>
    </location>
</feature>
<dbReference type="Pfam" id="PF00149">
    <property type="entry name" value="Metallophos"/>
    <property type="match status" value="1"/>
</dbReference>
<comment type="caution">
    <text evidence="5">The sequence shown here is derived from an EMBL/GenBank/DDBJ whole genome shotgun (WGS) entry which is preliminary data.</text>
</comment>
<evidence type="ECO:0000256" key="1">
    <source>
        <dbReference type="ARBA" id="ARBA00022723"/>
    </source>
</evidence>
<evidence type="ECO:0000259" key="4">
    <source>
        <dbReference type="Pfam" id="PF00149"/>
    </source>
</evidence>
<evidence type="ECO:0000256" key="3">
    <source>
        <dbReference type="SAM" id="Phobius"/>
    </source>
</evidence>
<dbReference type="Proteomes" id="UP000719267">
    <property type="component" value="Unassembled WGS sequence"/>
</dbReference>
<dbReference type="PANTHER" id="PTHR31302:SF31">
    <property type="entry name" value="PHOSPHODIESTERASE YAEI"/>
    <property type="match status" value="1"/>
</dbReference>
<evidence type="ECO:0000313" key="6">
    <source>
        <dbReference type="Proteomes" id="UP000719267"/>
    </source>
</evidence>
<accession>A0ABS6W1Z8</accession>
<proteinExistence type="predicted"/>
<dbReference type="InterPro" id="IPR051158">
    <property type="entry name" value="Metallophosphoesterase_sf"/>
</dbReference>
<name>A0ABS6W1Z8_9FLAO</name>
<feature type="domain" description="Calcineurin-like phosphoesterase" evidence="4">
    <location>
        <begin position="161"/>
        <end position="341"/>
    </location>
</feature>
<dbReference type="InterPro" id="IPR004843">
    <property type="entry name" value="Calcineurin-like_PHP"/>
</dbReference>
<keyword evidence="3" id="KW-1133">Transmembrane helix</keyword>
<feature type="transmembrane region" description="Helical" evidence="3">
    <location>
        <begin position="63"/>
        <end position="84"/>
    </location>
</feature>
<dbReference type="RefSeq" id="WP_219040143.1">
    <property type="nucleotide sequence ID" value="NZ_JAHWDF010000008.1"/>
</dbReference>
<gene>
    <name evidence="5" type="ORF">KW502_08575</name>
</gene>
<organism evidence="5 6">
    <name type="scientific">Mesonia aestuariivivens</name>
    <dbReference type="NCBI Taxonomy" id="2796128"/>
    <lineage>
        <taxon>Bacteria</taxon>
        <taxon>Pseudomonadati</taxon>
        <taxon>Bacteroidota</taxon>
        <taxon>Flavobacteriia</taxon>
        <taxon>Flavobacteriales</taxon>
        <taxon>Flavobacteriaceae</taxon>
        <taxon>Mesonia</taxon>
    </lineage>
</organism>
<keyword evidence="3" id="KW-0472">Membrane</keyword>